<comment type="caution">
    <text evidence="5">The sequence shown here is derived from an EMBL/GenBank/DDBJ whole genome shotgun (WGS) entry which is preliminary data.</text>
</comment>
<proteinExistence type="predicted"/>
<evidence type="ECO:0000256" key="4">
    <source>
        <dbReference type="SAM" id="MobiDB-lite"/>
    </source>
</evidence>
<feature type="region of interest" description="Disordered" evidence="4">
    <location>
        <begin position="386"/>
        <end position="406"/>
    </location>
</feature>
<keyword evidence="6" id="KW-1185">Reference proteome</keyword>
<comment type="catalytic activity">
    <reaction evidence="2">
        <text>L-threonyl-[protein] + ATP = O-phospho-L-threonyl-[protein] + ADP + H(+)</text>
        <dbReference type="Rhea" id="RHEA:46608"/>
        <dbReference type="Rhea" id="RHEA-COMP:11060"/>
        <dbReference type="Rhea" id="RHEA-COMP:11605"/>
        <dbReference type="ChEBI" id="CHEBI:15378"/>
        <dbReference type="ChEBI" id="CHEBI:30013"/>
        <dbReference type="ChEBI" id="CHEBI:30616"/>
        <dbReference type="ChEBI" id="CHEBI:61977"/>
        <dbReference type="ChEBI" id="CHEBI:456216"/>
        <dbReference type="EC" id="2.7.11.1"/>
    </reaction>
</comment>
<dbReference type="InterPro" id="IPR011009">
    <property type="entry name" value="Kinase-like_dom_sf"/>
</dbReference>
<dbReference type="InterPro" id="IPR008266">
    <property type="entry name" value="Tyr_kinase_AS"/>
</dbReference>
<dbReference type="Proteomes" id="UP000286045">
    <property type="component" value="Unassembled WGS sequence"/>
</dbReference>
<dbReference type="Gene3D" id="1.10.510.10">
    <property type="entry name" value="Transferase(Phosphotransferase) domain 1"/>
    <property type="match status" value="1"/>
</dbReference>
<protein>
    <recommendedName>
        <fullName evidence="1">non-specific serine/threonine protein kinase</fullName>
        <ecNumber evidence="1">2.7.11.1</ecNumber>
    </recommendedName>
</protein>
<dbReference type="SUPFAM" id="SSF56112">
    <property type="entry name" value="Protein kinase-like (PK-like)"/>
    <property type="match status" value="1"/>
</dbReference>
<sequence>MIQEEWRYWASTGSITPGGPSKWHVVDWDQRRIITVTMDEEQDSADLAIEHLKKHIDTLGPDVYDIHLSPDGTLISTSTDPRDDHTMCVYYPPLQHTPRPDRVNTVLRTELRELDRIGQNVDLVSYTPPLEATKQVNKVVFKYYFIWQFMKTRWSEMNLWMWLPPHPNIVPFDRIVLDEMNGHIVGFTSVYIPGGTIDENGSRVFKLKWLKQLMHVADDLNLRYGVMHQDIAARNLVVDSNTDSVMLFDFNFSARIGVSGGPCDSGYSQDRNDVKGVIFTAYEIITRDQHFRDVPPDQQDTADLDRLEEWVQHPDVKLDHHVSEYRSVLNEWAERRREGKQIAICTEAPEYIDWPTLPSPPKKQVRHTDGTSTVWEMWMENRRDKGKGNALNWERPPQNRLGSVQT</sequence>
<dbReference type="EC" id="2.7.11.1" evidence="1"/>
<organism evidence="5 6">
    <name type="scientific">Xylaria grammica</name>
    <dbReference type="NCBI Taxonomy" id="363999"/>
    <lineage>
        <taxon>Eukaryota</taxon>
        <taxon>Fungi</taxon>
        <taxon>Dikarya</taxon>
        <taxon>Ascomycota</taxon>
        <taxon>Pezizomycotina</taxon>
        <taxon>Sordariomycetes</taxon>
        <taxon>Xylariomycetidae</taxon>
        <taxon>Xylariales</taxon>
        <taxon>Xylariaceae</taxon>
        <taxon>Xylaria</taxon>
    </lineage>
</organism>
<evidence type="ECO:0000256" key="1">
    <source>
        <dbReference type="ARBA" id="ARBA00012513"/>
    </source>
</evidence>
<comment type="catalytic activity">
    <reaction evidence="3">
        <text>L-seryl-[protein] + ATP = O-phospho-L-seryl-[protein] + ADP + H(+)</text>
        <dbReference type="Rhea" id="RHEA:17989"/>
        <dbReference type="Rhea" id="RHEA-COMP:9863"/>
        <dbReference type="Rhea" id="RHEA-COMP:11604"/>
        <dbReference type="ChEBI" id="CHEBI:15378"/>
        <dbReference type="ChEBI" id="CHEBI:29999"/>
        <dbReference type="ChEBI" id="CHEBI:30616"/>
        <dbReference type="ChEBI" id="CHEBI:83421"/>
        <dbReference type="ChEBI" id="CHEBI:456216"/>
        <dbReference type="EC" id="2.7.11.1"/>
    </reaction>
</comment>
<evidence type="ECO:0000313" key="5">
    <source>
        <dbReference type="EMBL" id="RWA10319.1"/>
    </source>
</evidence>
<evidence type="ECO:0000256" key="3">
    <source>
        <dbReference type="ARBA" id="ARBA00048679"/>
    </source>
</evidence>
<gene>
    <name evidence="5" type="ORF">EKO27_g4777</name>
</gene>
<reference evidence="5 6" key="1">
    <citation type="submission" date="2018-12" db="EMBL/GenBank/DDBJ databases">
        <title>Draft genome sequence of Xylaria grammica IHI A82.</title>
        <authorList>
            <person name="Buettner E."/>
            <person name="Kellner H."/>
        </authorList>
    </citation>
    <scope>NUCLEOTIDE SEQUENCE [LARGE SCALE GENOMIC DNA]</scope>
    <source>
        <strain evidence="5 6">IHI A82</strain>
    </source>
</reference>
<name>A0A439D7D1_9PEZI</name>
<dbReference type="PROSITE" id="PS00109">
    <property type="entry name" value="PROTEIN_KINASE_TYR"/>
    <property type="match status" value="1"/>
</dbReference>
<dbReference type="STRING" id="363999.A0A439D7D1"/>
<accession>A0A439D7D1</accession>
<dbReference type="GO" id="GO:0004674">
    <property type="term" value="F:protein serine/threonine kinase activity"/>
    <property type="evidence" value="ECO:0007669"/>
    <property type="project" value="UniProtKB-EC"/>
</dbReference>
<evidence type="ECO:0000313" key="6">
    <source>
        <dbReference type="Proteomes" id="UP000286045"/>
    </source>
</evidence>
<evidence type="ECO:0000256" key="2">
    <source>
        <dbReference type="ARBA" id="ARBA00047899"/>
    </source>
</evidence>
<dbReference type="EMBL" id="RYZI01000118">
    <property type="protein sequence ID" value="RWA10319.1"/>
    <property type="molecule type" value="Genomic_DNA"/>
</dbReference>
<dbReference type="AlphaFoldDB" id="A0A439D7D1"/>